<feature type="region of interest" description="Disordered" evidence="1">
    <location>
        <begin position="400"/>
        <end position="443"/>
    </location>
</feature>
<dbReference type="PANTHER" id="PTHR47331">
    <property type="entry name" value="PHD-TYPE DOMAIN-CONTAINING PROTEIN"/>
    <property type="match status" value="1"/>
</dbReference>
<protein>
    <submittedName>
        <fullName evidence="2">Uncharacterized protein</fullName>
    </submittedName>
</protein>
<reference evidence="2" key="1">
    <citation type="submission" date="2023-07" db="EMBL/GenBank/DDBJ databases">
        <authorList>
            <consortium name="CYATHOMIX"/>
        </authorList>
    </citation>
    <scope>NUCLEOTIDE SEQUENCE</scope>
    <source>
        <strain evidence="2">N/A</strain>
    </source>
</reference>
<proteinExistence type="predicted"/>
<accession>A0AA36DL35</accession>
<dbReference type="Pfam" id="PF05380">
    <property type="entry name" value="Peptidase_A17"/>
    <property type="match status" value="1"/>
</dbReference>
<organism evidence="2 3">
    <name type="scientific">Cylicocyclus nassatus</name>
    <name type="common">Nematode worm</name>
    <dbReference type="NCBI Taxonomy" id="53992"/>
    <lineage>
        <taxon>Eukaryota</taxon>
        <taxon>Metazoa</taxon>
        <taxon>Ecdysozoa</taxon>
        <taxon>Nematoda</taxon>
        <taxon>Chromadorea</taxon>
        <taxon>Rhabditida</taxon>
        <taxon>Rhabditina</taxon>
        <taxon>Rhabditomorpha</taxon>
        <taxon>Strongyloidea</taxon>
        <taxon>Strongylidae</taxon>
        <taxon>Cylicocyclus</taxon>
    </lineage>
</organism>
<evidence type="ECO:0000313" key="2">
    <source>
        <dbReference type="EMBL" id="CAJ0589662.1"/>
    </source>
</evidence>
<gene>
    <name evidence="2" type="ORF">CYNAS_LOCUS1645</name>
</gene>
<dbReference type="Proteomes" id="UP001176961">
    <property type="component" value="Unassembled WGS sequence"/>
</dbReference>
<comment type="caution">
    <text evidence="2">The sequence shown here is derived from an EMBL/GenBank/DDBJ whole genome shotgun (WGS) entry which is preliminary data.</text>
</comment>
<name>A0AA36DL35_CYLNA</name>
<evidence type="ECO:0000256" key="1">
    <source>
        <dbReference type="SAM" id="MobiDB-lite"/>
    </source>
</evidence>
<evidence type="ECO:0000313" key="3">
    <source>
        <dbReference type="Proteomes" id="UP001176961"/>
    </source>
</evidence>
<sequence>MRRRTADKSNETSGTTRQRINFDPLGWLTPLMVRNKHFFQQLWLKPYGWDDLLSEEDQEQWNKLWDIAGFTKQLPRKLGTKQGNYQLIACSDASTYALAAAVYIRQGTEQHLLIAKSKLPSLKMPHTIPKLEINALTIAGRLLLSTFEELKKIININTVYLLSDSEIALSWLKNESPQKATGVLVTNRIKEIKKIAKKLEQEGVNTYFGYMNTKVNPADCATRGLTAEELQHHIWWDGPPTSLTDENASYEGLERFQLPPDPAEVLQISHAGHPLIQEERFSSLRRLKRTIAYVGKFLNKLAENLPEEPKQKIRRASGIQEATDRLQGADLMQADRTIIKLHQKEHEALITVNEQRKLNITRDDKGTENPNQIRQVELRMSNGRVTKRPVNSLIPLELLDSDPDHEHLPTHENPPTPTELPSEPSPETPGRPKRNPSKQYPYSPEEYEINSISTYEKSVTQSNTSIFRMANDPNEFIDNFMNTFNERSSMFEESQLQRRLDVVYAEITKLIQQRQKIEEAYSQLKEKASLFDPDPARAKPLYDLKNELIAAIEHLKERWEKVQVVSHLLWEVYDSLVQRDASRFFSRQMFENRPRQGGRINSKDCNLFVIQEETQLLRGKQGALEVMDIVPFLNPHVETDDSPYVSEDVDIHSKLDDTRKFCTPSSRTRITPPPFPGH</sequence>
<dbReference type="InterPro" id="IPR008042">
    <property type="entry name" value="Retrotrans_Pao"/>
</dbReference>
<keyword evidence="3" id="KW-1185">Reference proteome</keyword>
<dbReference type="AlphaFoldDB" id="A0AA36DL35"/>
<feature type="compositionally biased region" description="Pro residues" evidence="1">
    <location>
        <begin position="412"/>
        <end position="429"/>
    </location>
</feature>
<dbReference type="EMBL" id="CATQJL010000001">
    <property type="protein sequence ID" value="CAJ0589662.1"/>
    <property type="molecule type" value="Genomic_DNA"/>
</dbReference>